<accession>C5LUK1</accession>
<dbReference type="InParanoid" id="C5LUK1"/>
<feature type="non-terminal residue" evidence="1">
    <location>
        <position position="1"/>
    </location>
</feature>
<evidence type="ECO:0000313" key="2">
    <source>
        <dbReference type="Proteomes" id="UP000007800"/>
    </source>
</evidence>
<dbReference type="Proteomes" id="UP000007800">
    <property type="component" value="Unassembled WGS sequence"/>
</dbReference>
<sequence length="58" mass="6926">ALLERHREALEVQRAELAAEHKLQMEIKTEAIRRECDALVLIERDRCRRQVREESRTA</sequence>
<feature type="non-terminal residue" evidence="1">
    <location>
        <position position="58"/>
    </location>
</feature>
<evidence type="ECO:0000313" key="1">
    <source>
        <dbReference type="EMBL" id="EEQ99591.1"/>
    </source>
</evidence>
<reference evidence="1 2" key="1">
    <citation type="submission" date="2008-07" db="EMBL/GenBank/DDBJ databases">
        <authorList>
            <person name="El-Sayed N."/>
            <person name="Caler E."/>
            <person name="Inman J."/>
            <person name="Amedeo P."/>
            <person name="Hass B."/>
            <person name="Wortman J."/>
        </authorList>
    </citation>
    <scope>NUCLEOTIDE SEQUENCE [LARGE SCALE GENOMIC DNA]</scope>
    <source>
        <strain evidence="2">ATCC 50983 / TXsc</strain>
    </source>
</reference>
<gene>
    <name evidence="1" type="ORF">Pmar_PMAR010798</name>
</gene>
<dbReference type="AlphaFoldDB" id="C5LUK1"/>
<protein>
    <submittedName>
        <fullName evidence="1">Uncharacterized protein</fullName>
    </submittedName>
</protein>
<dbReference type="GeneID" id="9051357"/>
<dbReference type="RefSeq" id="XP_002766874.1">
    <property type="nucleotide sequence ID" value="XM_002766828.1"/>
</dbReference>
<organism evidence="2">
    <name type="scientific">Perkinsus marinus (strain ATCC 50983 / TXsc)</name>
    <dbReference type="NCBI Taxonomy" id="423536"/>
    <lineage>
        <taxon>Eukaryota</taxon>
        <taxon>Sar</taxon>
        <taxon>Alveolata</taxon>
        <taxon>Perkinsozoa</taxon>
        <taxon>Perkinsea</taxon>
        <taxon>Perkinsida</taxon>
        <taxon>Perkinsidae</taxon>
        <taxon>Perkinsus</taxon>
    </lineage>
</organism>
<proteinExistence type="predicted"/>
<dbReference type="EMBL" id="GG685504">
    <property type="protein sequence ID" value="EEQ99591.1"/>
    <property type="molecule type" value="Genomic_DNA"/>
</dbReference>
<keyword evidence="2" id="KW-1185">Reference proteome</keyword>
<name>C5LUK1_PERM5</name>